<protein>
    <submittedName>
        <fullName evidence="4">CBS domain-containing protein</fullName>
    </submittedName>
</protein>
<feature type="domain" description="CBS" evidence="3">
    <location>
        <begin position="178"/>
        <end position="244"/>
    </location>
</feature>
<evidence type="ECO:0000256" key="2">
    <source>
        <dbReference type="PROSITE-ProRule" id="PRU00703"/>
    </source>
</evidence>
<dbReference type="OrthoDB" id="43333at2157"/>
<feature type="domain" description="CBS" evidence="3">
    <location>
        <begin position="262"/>
        <end position="313"/>
    </location>
</feature>
<gene>
    <name evidence="4" type="ORF">DPC56_02145</name>
</gene>
<feature type="domain" description="CBS" evidence="3">
    <location>
        <begin position="35"/>
        <end position="92"/>
    </location>
</feature>
<dbReference type="InterPro" id="IPR051257">
    <property type="entry name" value="Diverse_CBS-Domain"/>
</dbReference>
<name>A0A328PA63_9EURY</name>
<dbReference type="EMBL" id="QLOE01000002">
    <property type="protein sequence ID" value="RAO79598.1"/>
    <property type="molecule type" value="Genomic_DNA"/>
</dbReference>
<proteinExistence type="predicted"/>
<dbReference type="Pfam" id="PF00571">
    <property type="entry name" value="CBS"/>
    <property type="match status" value="4"/>
</dbReference>
<dbReference type="CDD" id="cd17779">
    <property type="entry name" value="CBS_archAMPK_gamma-repeat1"/>
    <property type="match status" value="1"/>
</dbReference>
<feature type="domain" description="CBS" evidence="3">
    <location>
        <begin position="115"/>
        <end position="172"/>
    </location>
</feature>
<evidence type="ECO:0000259" key="3">
    <source>
        <dbReference type="PROSITE" id="PS51371"/>
    </source>
</evidence>
<dbReference type="SUPFAM" id="SSF54631">
    <property type="entry name" value="CBS-domain pair"/>
    <property type="match status" value="3"/>
</dbReference>
<dbReference type="PANTHER" id="PTHR43080:SF2">
    <property type="entry name" value="CBS DOMAIN-CONTAINING PROTEIN"/>
    <property type="match status" value="1"/>
</dbReference>
<keyword evidence="5" id="KW-1185">Reference proteome</keyword>
<dbReference type="Proteomes" id="UP000249782">
    <property type="component" value="Unassembled WGS sequence"/>
</dbReference>
<dbReference type="RefSeq" id="WP_112093428.1">
    <property type="nucleotide sequence ID" value="NZ_QLOE01000002.1"/>
</dbReference>
<dbReference type="InterPro" id="IPR000644">
    <property type="entry name" value="CBS_dom"/>
</dbReference>
<keyword evidence="1 2" id="KW-0129">CBS domain</keyword>
<dbReference type="PANTHER" id="PTHR43080">
    <property type="entry name" value="CBS DOMAIN-CONTAINING PROTEIN CBSX3, MITOCHONDRIAL"/>
    <property type="match status" value="1"/>
</dbReference>
<evidence type="ECO:0000256" key="1">
    <source>
        <dbReference type="ARBA" id="ARBA00023122"/>
    </source>
</evidence>
<organism evidence="4 5">
    <name type="scientific">Methanothermobacter tenebrarum</name>
    <dbReference type="NCBI Taxonomy" id="680118"/>
    <lineage>
        <taxon>Archaea</taxon>
        <taxon>Methanobacteriati</taxon>
        <taxon>Methanobacteriota</taxon>
        <taxon>Methanomada group</taxon>
        <taxon>Methanobacteria</taxon>
        <taxon>Methanobacteriales</taxon>
        <taxon>Methanobacteriaceae</taxon>
        <taxon>Methanothermobacter</taxon>
    </lineage>
</organism>
<evidence type="ECO:0000313" key="4">
    <source>
        <dbReference type="EMBL" id="RAO79598.1"/>
    </source>
</evidence>
<dbReference type="PROSITE" id="PS51371">
    <property type="entry name" value="CBS"/>
    <property type="match status" value="4"/>
</dbReference>
<comment type="caution">
    <text evidence="4">The sequence shown here is derived from an EMBL/GenBank/DDBJ whole genome shotgun (WGS) entry which is preliminary data.</text>
</comment>
<evidence type="ECO:0000313" key="5">
    <source>
        <dbReference type="Proteomes" id="UP000249782"/>
    </source>
</evidence>
<accession>A0A328PA63</accession>
<reference evidence="4 5" key="1">
    <citation type="submission" date="2018-06" db="EMBL/GenBank/DDBJ databases">
        <title>Draft genome sequence of hyperthermophilic methanogen Methanothermobacter tenebrarum sp. MCM-B 1447.</title>
        <authorList>
            <person name="Pore S.D."/>
            <person name="Dagar S."/>
            <person name="Dhakephalkar P.K."/>
        </authorList>
    </citation>
    <scope>NUCLEOTIDE SEQUENCE [LARGE SCALE GENOMIC DNA]</scope>
    <source>
        <strain evidence="4 5">MCM B 1447</strain>
    </source>
</reference>
<sequence>MRKKDTINIVKSLDRGPVEFESRNFEHEGDVMSVAQKEVVSIPPTINIKEAAEIMVKNKFRRLPITDPGTGKLLGIITSMDILDFLGGGDKSKILEEKYDDNFLAAINEPVRKIMTRNVKYITLKDSITDAVEKMLKYNIGALPVVNHEKKLVGIVSERDFVFLMAGILNDEIVADHMTENLITTTPGTPIEGASKIMVRNKFRRLPIVGEERKTPHPEKEKLVGIVTSTDILEFLGSNKVFDTIKTNSAEEALNTPVSEIMEKKVVTINSTSTLGQLYEIMAKNGIGGVPVVDYDELLGIITESDLLKAIAR</sequence>
<dbReference type="Gene3D" id="3.10.580.10">
    <property type="entry name" value="CBS-domain"/>
    <property type="match status" value="2"/>
</dbReference>
<dbReference type="InterPro" id="IPR046342">
    <property type="entry name" value="CBS_dom_sf"/>
</dbReference>
<dbReference type="AlphaFoldDB" id="A0A328PA63"/>
<dbReference type="SMART" id="SM00116">
    <property type="entry name" value="CBS"/>
    <property type="match status" value="4"/>
</dbReference>